<dbReference type="OrthoDB" id="9785727at2"/>
<dbReference type="InterPro" id="IPR029046">
    <property type="entry name" value="LolA/LolB/LppX"/>
</dbReference>
<keyword evidence="1 2" id="KW-0732">Signal</keyword>
<dbReference type="STRING" id="345632.GPICK_14710"/>
<dbReference type="InterPro" id="IPR004564">
    <property type="entry name" value="OM_lipoprot_carrier_LolA-like"/>
</dbReference>
<name>A0A0B5BH07_9BACT</name>
<protein>
    <submittedName>
        <fullName evidence="3">Membrane protein</fullName>
    </submittedName>
</protein>
<dbReference type="KEGG" id="gpi:GPICK_14710"/>
<dbReference type="PANTHER" id="PTHR35869:SF1">
    <property type="entry name" value="OUTER-MEMBRANE LIPOPROTEIN CARRIER PROTEIN"/>
    <property type="match status" value="1"/>
</dbReference>
<sequence>MNALRFLLAGLALLGSVASAAAAPVGTVNVGLQDVIDTVEKSFLPNSSDPFGAPPLKTVSADFFQRSTLAAKQREMRADGEMFFRSATNRDPLMFRFDYFRPLQQEIVSNGRTLWMYLPENRQVILSDVTPVFNPYTFNPERDRASNFLQGLPRISKDFLVVLASDQRDIAGNYVLELTPRRATASITKLYVVVNRDTVLSYVRSGRNISATFAALGRPEWAFPILSTTMVDHDGNTTTIEFSNVRANIMLSDSLFTFAIPPGVEIVKPPRGR</sequence>
<feature type="chain" id="PRO_5002098351" evidence="2">
    <location>
        <begin position="23"/>
        <end position="273"/>
    </location>
</feature>
<gene>
    <name evidence="3" type="ORF">GPICK_14710</name>
</gene>
<evidence type="ECO:0000313" key="4">
    <source>
        <dbReference type="Proteomes" id="UP000057609"/>
    </source>
</evidence>
<dbReference type="Gene3D" id="2.50.20.10">
    <property type="entry name" value="Lipoprotein localisation LolA/LolB/LppX"/>
    <property type="match status" value="1"/>
</dbReference>
<evidence type="ECO:0000313" key="3">
    <source>
        <dbReference type="EMBL" id="AJE04439.1"/>
    </source>
</evidence>
<keyword evidence="4" id="KW-1185">Reference proteome</keyword>
<reference evidence="3 4" key="1">
    <citation type="journal article" date="2015" name="Genome Announc.">
        <title>Complete Genome of Geobacter pickeringii G13T, a Metal-Reducing Isolate from Sedimentary Kaolin Deposits.</title>
        <authorList>
            <person name="Badalamenti J.P."/>
            <person name="Bond D.R."/>
        </authorList>
    </citation>
    <scope>NUCLEOTIDE SEQUENCE [LARGE SCALE GENOMIC DNA]</scope>
    <source>
        <strain evidence="3 4">G13</strain>
    </source>
</reference>
<dbReference type="EMBL" id="CP009788">
    <property type="protein sequence ID" value="AJE04439.1"/>
    <property type="molecule type" value="Genomic_DNA"/>
</dbReference>
<dbReference type="HOGENOM" id="CLU_087560_2_2_7"/>
<evidence type="ECO:0000256" key="1">
    <source>
        <dbReference type="ARBA" id="ARBA00022729"/>
    </source>
</evidence>
<organism evidence="3 4">
    <name type="scientific">Geobacter pickeringii</name>
    <dbReference type="NCBI Taxonomy" id="345632"/>
    <lineage>
        <taxon>Bacteria</taxon>
        <taxon>Pseudomonadati</taxon>
        <taxon>Thermodesulfobacteriota</taxon>
        <taxon>Desulfuromonadia</taxon>
        <taxon>Geobacterales</taxon>
        <taxon>Geobacteraceae</taxon>
        <taxon>Geobacter</taxon>
    </lineage>
</organism>
<dbReference type="Pfam" id="PF03548">
    <property type="entry name" value="LolA"/>
    <property type="match status" value="1"/>
</dbReference>
<evidence type="ECO:0000256" key="2">
    <source>
        <dbReference type="SAM" id="SignalP"/>
    </source>
</evidence>
<accession>A0A0B5BH07</accession>
<dbReference type="PANTHER" id="PTHR35869">
    <property type="entry name" value="OUTER-MEMBRANE LIPOPROTEIN CARRIER PROTEIN"/>
    <property type="match status" value="1"/>
</dbReference>
<dbReference type="RefSeq" id="WP_039744447.1">
    <property type="nucleotide sequence ID" value="NZ_CP009788.1"/>
</dbReference>
<feature type="signal peptide" evidence="2">
    <location>
        <begin position="1"/>
        <end position="22"/>
    </location>
</feature>
<proteinExistence type="predicted"/>
<dbReference type="CDD" id="cd16325">
    <property type="entry name" value="LolA"/>
    <property type="match status" value="1"/>
</dbReference>
<dbReference type="Proteomes" id="UP000057609">
    <property type="component" value="Chromosome"/>
</dbReference>
<dbReference type="AlphaFoldDB" id="A0A0B5BH07"/>
<dbReference type="SUPFAM" id="SSF89392">
    <property type="entry name" value="Prokaryotic lipoproteins and lipoprotein localization factors"/>
    <property type="match status" value="1"/>
</dbReference>